<dbReference type="Pfam" id="PF13460">
    <property type="entry name" value="NAD_binding_10"/>
    <property type="match status" value="1"/>
</dbReference>
<feature type="domain" description="NAD(P)-binding" evidence="1">
    <location>
        <begin position="7"/>
        <end position="202"/>
    </location>
</feature>
<reference evidence="2 3" key="1">
    <citation type="submission" date="2023-06" db="EMBL/GenBank/DDBJ databases">
        <title>Rock-solubilizing bacteria, Microbacterium invictum, promotes re-establishment of vegetation in rocky wasteland by accelerating rock bio-weathering and reshaping soil bacterial community.</title>
        <authorList>
            <person name="Liu C."/>
        </authorList>
    </citation>
    <scope>NUCLEOTIDE SEQUENCE [LARGE SCALE GENOMIC DNA]</scope>
    <source>
        <strain evidence="2 3">X-18</strain>
    </source>
</reference>
<dbReference type="SUPFAM" id="SSF51735">
    <property type="entry name" value="NAD(P)-binding Rossmann-fold domains"/>
    <property type="match status" value="1"/>
</dbReference>
<organism evidence="2 3">
    <name type="scientific">Microbacterium invictum</name>
    <dbReference type="NCBI Taxonomy" id="515415"/>
    <lineage>
        <taxon>Bacteria</taxon>
        <taxon>Bacillati</taxon>
        <taxon>Actinomycetota</taxon>
        <taxon>Actinomycetes</taxon>
        <taxon>Micrococcales</taxon>
        <taxon>Microbacteriaceae</taxon>
        <taxon>Microbacterium</taxon>
    </lineage>
</organism>
<evidence type="ECO:0000313" key="3">
    <source>
        <dbReference type="Proteomes" id="UP001324533"/>
    </source>
</evidence>
<dbReference type="RefSeq" id="WP_322409439.1">
    <property type="nucleotide sequence ID" value="NZ_CP139779.1"/>
</dbReference>
<keyword evidence="3" id="KW-1185">Reference proteome</keyword>
<dbReference type="Proteomes" id="UP001324533">
    <property type="component" value="Chromosome"/>
</dbReference>
<evidence type="ECO:0000313" key="2">
    <source>
        <dbReference type="EMBL" id="WQB69321.1"/>
    </source>
</evidence>
<proteinExistence type="predicted"/>
<dbReference type="PANTHER" id="PTHR43355">
    <property type="entry name" value="FLAVIN REDUCTASE (NADPH)"/>
    <property type="match status" value="1"/>
</dbReference>
<dbReference type="InterPro" id="IPR016040">
    <property type="entry name" value="NAD(P)-bd_dom"/>
</dbReference>
<accession>A0ABZ0V7N2</accession>
<dbReference type="PANTHER" id="PTHR43355:SF2">
    <property type="entry name" value="FLAVIN REDUCTASE (NADPH)"/>
    <property type="match status" value="1"/>
</dbReference>
<sequence length="215" mass="22665">MNVIVIGATGGSGRAACDALLDRGHRVTAVSRHATRLPARAGLTRLDLDASDAGALTRALPGHDAVVVTLGISEPTLRVRLRGPRSTPGDIRSRGTAAIVAAARQAGIRRIVVQSSYGVGDTRDRATLATRIFFALLIRPQIIDSEIQEGVIRGSGMDWTIVQPVYLTDTDETAHHVSEDGSIRSHRVSRAAVGRVHAELIETGASIGRTVSVSG</sequence>
<gene>
    <name evidence="2" type="ORF">T9R20_11470</name>
</gene>
<dbReference type="Gene3D" id="3.40.50.720">
    <property type="entry name" value="NAD(P)-binding Rossmann-like Domain"/>
    <property type="match status" value="1"/>
</dbReference>
<dbReference type="InterPro" id="IPR036291">
    <property type="entry name" value="NAD(P)-bd_dom_sf"/>
</dbReference>
<protein>
    <submittedName>
        <fullName evidence="2">NAD(P)-binding oxidoreductase</fullName>
    </submittedName>
</protein>
<evidence type="ECO:0000259" key="1">
    <source>
        <dbReference type="Pfam" id="PF13460"/>
    </source>
</evidence>
<dbReference type="InterPro" id="IPR051606">
    <property type="entry name" value="Polyketide_Oxido-like"/>
</dbReference>
<dbReference type="EMBL" id="CP139779">
    <property type="protein sequence ID" value="WQB69321.1"/>
    <property type="molecule type" value="Genomic_DNA"/>
</dbReference>
<name>A0ABZ0V7N2_9MICO</name>